<proteinExistence type="predicted"/>
<gene>
    <name evidence="2" type="ORF">JOC77_000169</name>
</gene>
<name>A0ABS2QC86_9BACI</name>
<feature type="signal peptide" evidence="1">
    <location>
        <begin position="1"/>
        <end position="19"/>
    </location>
</feature>
<evidence type="ECO:0000256" key="1">
    <source>
        <dbReference type="SAM" id="SignalP"/>
    </source>
</evidence>
<evidence type="ECO:0000313" key="2">
    <source>
        <dbReference type="EMBL" id="MBM7690766.1"/>
    </source>
</evidence>
<sequence length="41" mass="4678">MKRVLISLFSFIILVSGVAATSTHTKVIDDIRFETELPYEH</sequence>
<organism evidence="2 3">
    <name type="scientific">Peribacillus deserti</name>
    <dbReference type="NCBI Taxonomy" id="673318"/>
    <lineage>
        <taxon>Bacteria</taxon>
        <taxon>Bacillati</taxon>
        <taxon>Bacillota</taxon>
        <taxon>Bacilli</taxon>
        <taxon>Bacillales</taxon>
        <taxon>Bacillaceae</taxon>
        <taxon>Peribacillus</taxon>
    </lineage>
</organism>
<dbReference type="EMBL" id="JAFBFI010000001">
    <property type="protein sequence ID" value="MBM7690766.1"/>
    <property type="molecule type" value="Genomic_DNA"/>
</dbReference>
<evidence type="ECO:0000313" key="3">
    <source>
        <dbReference type="Proteomes" id="UP000823486"/>
    </source>
</evidence>
<evidence type="ECO:0008006" key="4">
    <source>
        <dbReference type="Google" id="ProtNLM"/>
    </source>
</evidence>
<protein>
    <recommendedName>
        <fullName evidence="4">Phosphatase</fullName>
    </recommendedName>
</protein>
<reference evidence="2 3" key="1">
    <citation type="submission" date="2021-01" db="EMBL/GenBank/DDBJ databases">
        <title>Genomic Encyclopedia of Type Strains, Phase IV (KMG-IV): sequencing the most valuable type-strain genomes for metagenomic binning, comparative biology and taxonomic classification.</title>
        <authorList>
            <person name="Goeker M."/>
        </authorList>
    </citation>
    <scope>NUCLEOTIDE SEQUENCE [LARGE SCALE GENOMIC DNA]</scope>
    <source>
        <strain evidence="2 3">DSM 105482</strain>
    </source>
</reference>
<comment type="caution">
    <text evidence="2">The sequence shown here is derived from an EMBL/GenBank/DDBJ whole genome shotgun (WGS) entry which is preliminary data.</text>
</comment>
<feature type="chain" id="PRO_5047407716" description="Phosphatase" evidence="1">
    <location>
        <begin position="20"/>
        <end position="41"/>
    </location>
</feature>
<dbReference type="Proteomes" id="UP000823486">
    <property type="component" value="Unassembled WGS sequence"/>
</dbReference>
<keyword evidence="1" id="KW-0732">Signal</keyword>
<keyword evidence="3" id="KW-1185">Reference proteome</keyword>
<dbReference type="RefSeq" id="WP_275585032.1">
    <property type="nucleotide sequence ID" value="NZ_JAFBFI010000001.1"/>
</dbReference>
<accession>A0ABS2QC86</accession>